<reference evidence="6 7" key="1">
    <citation type="submission" date="2016-12" db="EMBL/GenBank/DDBJ databases">
        <title>Complete genome sequence of Microbacterium aurum KACC 15219.</title>
        <authorList>
            <person name="Jung Y."/>
            <person name="Shin J.-H."/>
            <person name="Lee Y.-J."/>
            <person name="Yi H."/>
            <person name="Bahn Y.-S."/>
            <person name="Kim J.F."/>
            <person name="Lee D.-W."/>
        </authorList>
    </citation>
    <scope>NUCLEOTIDE SEQUENCE [LARGE SCALE GENOMIC DNA]</scope>
    <source>
        <strain evidence="6 7">KACC 15219</strain>
    </source>
</reference>
<sequence>MLTTGQIAVGTALSEKAIRMYADRGLLRSHRDGANHRVFLEDQIDRARRIALLRMLDFSLADVGAVLDAPDPAAAFDLVWEKRRGDVARRDRASEYVRRALTAAPVLPEGLKVRPRSVLGRSVLRITGEAALPAMASVLAELSGRLFSALTNADAPLAGPIYAEFCSRATEKFAGQIRLCAPFGGAIHPPADMDITFDPAHDELSVGLDQASADDQRLVVAVHDYLSAQYEQLRAGPNREIYHPEFGTGANGHVMEIALPIRAGWRVRSEPGSPVRRPADEIPGDALRGCGIRRIRVHEDAPGAR</sequence>
<dbReference type="InterPro" id="IPR047057">
    <property type="entry name" value="MerR_fam"/>
</dbReference>
<gene>
    <name evidence="6" type="ORF">BOH66_15585</name>
</gene>
<dbReference type="Gene3D" id="1.10.1660.10">
    <property type="match status" value="1"/>
</dbReference>
<dbReference type="Pfam" id="PF13411">
    <property type="entry name" value="MerR_1"/>
    <property type="match status" value="1"/>
</dbReference>
<dbReference type="CDD" id="cd00592">
    <property type="entry name" value="HTH_MerR-like"/>
    <property type="match status" value="1"/>
</dbReference>
<evidence type="ECO:0000259" key="5">
    <source>
        <dbReference type="PROSITE" id="PS50937"/>
    </source>
</evidence>
<evidence type="ECO:0000256" key="1">
    <source>
        <dbReference type="ARBA" id="ARBA00022491"/>
    </source>
</evidence>
<protein>
    <recommendedName>
        <fullName evidence="5">HTH merR-type domain-containing protein</fullName>
    </recommendedName>
</protein>
<dbReference type="OrthoDB" id="9802039at2"/>
<dbReference type="STRING" id="36805.BOH66_15585"/>
<dbReference type="EMBL" id="CP018762">
    <property type="protein sequence ID" value="APZ35496.1"/>
    <property type="molecule type" value="Genomic_DNA"/>
</dbReference>
<dbReference type="InterPro" id="IPR011256">
    <property type="entry name" value="Reg_factor_effector_dom_sf"/>
</dbReference>
<organism evidence="6 7">
    <name type="scientific">Microbacterium aurum</name>
    <dbReference type="NCBI Taxonomy" id="36805"/>
    <lineage>
        <taxon>Bacteria</taxon>
        <taxon>Bacillati</taxon>
        <taxon>Actinomycetota</taxon>
        <taxon>Actinomycetes</taxon>
        <taxon>Micrococcales</taxon>
        <taxon>Microbacteriaceae</taxon>
        <taxon>Microbacterium</taxon>
    </lineage>
</organism>
<dbReference type="InterPro" id="IPR000551">
    <property type="entry name" value="MerR-type_HTH_dom"/>
</dbReference>
<accession>A0A1P8UBK8</accession>
<evidence type="ECO:0000256" key="4">
    <source>
        <dbReference type="ARBA" id="ARBA00023163"/>
    </source>
</evidence>
<dbReference type="KEGG" id="maur:BOH66_15585"/>
<dbReference type="Gene3D" id="3.20.80.10">
    <property type="entry name" value="Regulatory factor, effector binding domain"/>
    <property type="match status" value="1"/>
</dbReference>
<evidence type="ECO:0000313" key="7">
    <source>
        <dbReference type="Proteomes" id="UP000187185"/>
    </source>
</evidence>
<dbReference type="AlphaFoldDB" id="A0A1P8UBK8"/>
<evidence type="ECO:0000313" key="6">
    <source>
        <dbReference type="EMBL" id="APZ35496.1"/>
    </source>
</evidence>
<dbReference type="PROSITE" id="PS50937">
    <property type="entry name" value="HTH_MERR_2"/>
    <property type="match status" value="1"/>
</dbReference>
<dbReference type="Proteomes" id="UP000187185">
    <property type="component" value="Chromosome"/>
</dbReference>
<keyword evidence="7" id="KW-1185">Reference proteome</keyword>
<dbReference type="PANTHER" id="PTHR30204">
    <property type="entry name" value="REDOX-CYCLING DRUG-SENSING TRANSCRIPTIONAL ACTIVATOR SOXR"/>
    <property type="match status" value="1"/>
</dbReference>
<dbReference type="GO" id="GO:0003677">
    <property type="term" value="F:DNA binding"/>
    <property type="evidence" value="ECO:0007669"/>
    <property type="project" value="UniProtKB-KW"/>
</dbReference>
<dbReference type="SMART" id="SM00422">
    <property type="entry name" value="HTH_MERR"/>
    <property type="match status" value="1"/>
</dbReference>
<keyword evidence="2" id="KW-0805">Transcription regulation</keyword>
<keyword evidence="3" id="KW-0238">DNA-binding</keyword>
<dbReference type="RefSeq" id="WP_076691862.1">
    <property type="nucleotide sequence ID" value="NZ_CP018762.1"/>
</dbReference>
<feature type="domain" description="HTH merR-type" evidence="5">
    <location>
        <begin position="1"/>
        <end position="69"/>
    </location>
</feature>
<dbReference type="SUPFAM" id="SSF46955">
    <property type="entry name" value="Putative DNA-binding domain"/>
    <property type="match status" value="1"/>
</dbReference>
<evidence type="ECO:0000256" key="3">
    <source>
        <dbReference type="ARBA" id="ARBA00023125"/>
    </source>
</evidence>
<dbReference type="GO" id="GO:0003700">
    <property type="term" value="F:DNA-binding transcription factor activity"/>
    <property type="evidence" value="ECO:0007669"/>
    <property type="project" value="InterPro"/>
</dbReference>
<name>A0A1P8UBK8_9MICO</name>
<keyword evidence="4" id="KW-0804">Transcription</keyword>
<evidence type="ECO:0000256" key="2">
    <source>
        <dbReference type="ARBA" id="ARBA00023015"/>
    </source>
</evidence>
<dbReference type="InterPro" id="IPR009061">
    <property type="entry name" value="DNA-bd_dom_put_sf"/>
</dbReference>
<keyword evidence="1" id="KW-0678">Repressor</keyword>
<dbReference type="PANTHER" id="PTHR30204:SF69">
    <property type="entry name" value="MERR-FAMILY TRANSCRIPTIONAL REGULATOR"/>
    <property type="match status" value="1"/>
</dbReference>
<proteinExistence type="predicted"/>